<dbReference type="PATRIC" id="fig|1458461.3.peg.51"/>
<dbReference type="PROSITE" id="PS00076">
    <property type="entry name" value="PYRIDINE_REDOX_1"/>
    <property type="match status" value="1"/>
</dbReference>
<feature type="binding site" evidence="8">
    <location>
        <position position="266"/>
    </location>
    <ligand>
        <name>NAD(+)</name>
        <dbReference type="ChEBI" id="CHEBI:57540"/>
    </ligand>
</feature>
<reference evidence="13 14" key="1">
    <citation type="journal article" date="2014" name="Front. Genet.">
        <title>Genome and metabolic network of "Candidatus Phaeomarinobacter ectocarpi" Ec32, a new candidate genus of Alphaproteobacteria frequently associated with brown algae.</title>
        <authorList>
            <person name="Dittami S.M."/>
            <person name="Barbeyron T."/>
            <person name="Boyen C."/>
            <person name="Cambefort J."/>
            <person name="Collet G."/>
            <person name="Delage L."/>
            <person name="Gobet A."/>
            <person name="Groisillier A."/>
            <person name="Leblanc C."/>
            <person name="Michel G."/>
            <person name="Scornet D."/>
            <person name="Siegel A."/>
            <person name="Tapia J.E."/>
            <person name="Tonon T."/>
        </authorList>
    </citation>
    <scope>NUCLEOTIDE SEQUENCE [LARGE SCALE GENOMIC DNA]</scope>
    <source>
        <strain evidence="13 14">Ec32</strain>
    </source>
</reference>
<keyword evidence="8" id="KW-0520">NAD</keyword>
<dbReference type="PIRSF" id="PIRSF000350">
    <property type="entry name" value="Mercury_reductase_MerA"/>
    <property type="match status" value="1"/>
</dbReference>
<evidence type="ECO:0000256" key="8">
    <source>
        <dbReference type="PIRSR" id="PIRSR000350-3"/>
    </source>
</evidence>
<evidence type="ECO:0000256" key="3">
    <source>
        <dbReference type="ARBA" id="ARBA00022827"/>
    </source>
</evidence>
<dbReference type="InterPro" id="IPR016156">
    <property type="entry name" value="FAD/NAD-linked_Rdtase_dimer_sf"/>
</dbReference>
<evidence type="ECO:0000256" key="10">
    <source>
        <dbReference type="RuleBase" id="RU003691"/>
    </source>
</evidence>
<feature type="binding site" evidence="8">
    <location>
        <position position="306"/>
    </location>
    <ligand>
        <name>FAD</name>
        <dbReference type="ChEBI" id="CHEBI:57692"/>
    </ligand>
</feature>
<accession>X5MD97</accession>
<dbReference type="EMBL" id="HG966617">
    <property type="protein sequence ID" value="CDO58264.1"/>
    <property type="molecule type" value="Genomic_DNA"/>
</dbReference>
<keyword evidence="3 8" id="KW-0274">FAD</keyword>
<dbReference type="Pfam" id="PF07992">
    <property type="entry name" value="Pyr_redox_2"/>
    <property type="match status" value="1"/>
</dbReference>
<keyword evidence="7 10" id="KW-0676">Redox-active center</keyword>
<feature type="binding site" evidence="8">
    <location>
        <begin position="177"/>
        <end position="184"/>
    </location>
    <ligand>
        <name>NAD(+)</name>
        <dbReference type="ChEBI" id="CHEBI:57540"/>
    </ligand>
</feature>
<dbReference type="GO" id="GO:0016668">
    <property type="term" value="F:oxidoreductase activity, acting on a sulfur group of donors, NAD(P) as acceptor"/>
    <property type="evidence" value="ECO:0007669"/>
    <property type="project" value="InterPro"/>
</dbReference>
<dbReference type="KEGG" id="pect:BN1012_Phect50"/>
<dbReference type="OrthoDB" id="9781772at2"/>
<dbReference type="PANTHER" id="PTHR43014">
    <property type="entry name" value="MERCURIC REDUCTASE"/>
    <property type="match status" value="1"/>
</dbReference>
<evidence type="ECO:0000256" key="2">
    <source>
        <dbReference type="ARBA" id="ARBA00022630"/>
    </source>
</evidence>
<dbReference type="GO" id="GO:0050660">
    <property type="term" value="F:flavin adenine dinucleotide binding"/>
    <property type="evidence" value="ECO:0007669"/>
    <property type="project" value="TreeGrafter"/>
</dbReference>
<dbReference type="Proteomes" id="UP000032160">
    <property type="component" value="Chromosome I"/>
</dbReference>
<evidence type="ECO:0000313" key="14">
    <source>
        <dbReference type="Proteomes" id="UP000032160"/>
    </source>
</evidence>
<sequence>MKKISTDICVIGGGSGGLSVAAGAVQMGAKVVLLEAGEMGGDCLNYGCVPSKALLAAGKHAHMFGHSEEFGIAAAVPQVDFKKVNAHVKDVIATIAPIDSQERFEGLGVTVIREFGRFKDARTVIAGDTEITAKRIVIATGSSPFEPPIPGLEDVSFFTNENIFDNDVLPEHLIVIGGGPIGMEMSQAHRRLGAKVTTLEGGKALGKDDPELTAIVKKRLVEEGIDLREDAMVQRIEKTDAGVRVVFEKDGTEQSVEGSHLLLAVGRKPNVDKLDLEKAGIEYTNRGIKTDDRLRTTNKKVFAIGDVAGGLQFTHVAGYHAGIVIRNALFKMPAKADHSAVPWVTYTDPEMAHVGLTEQQARDVHGDSMKVLRWEFHENDRAQAERRTEGVIKVMVDKKGVVLGASIAGAGAGDLLAPWILAVGQKQKIGTMAQFIAPYPTMTEVSKRAAGSFYTETLYSSRVRFVVKSLMRIFG</sequence>
<feature type="disulfide bond" description="Redox-active" evidence="9">
    <location>
        <begin position="43"/>
        <end position="48"/>
    </location>
</feature>
<comment type="similarity">
    <text evidence="1 10">Belongs to the class-I pyridine nucleotide-disulfide oxidoreductase family.</text>
</comment>
<evidence type="ECO:0000256" key="1">
    <source>
        <dbReference type="ARBA" id="ARBA00007532"/>
    </source>
</evidence>
<organism evidence="13 14">
    <name type="scientific">Candidatus Phaeomarinibacter ectocarpi</name>
    <dbReference type="NCBI Taxonomy" id="1458461"/>
    <lineage>
        <taxon>Bacteria</taxon>
        <taxon>Pseudomonadati</taxon>
        <taxon>Pseudomonadota</taxon>
        <taxon>Alphaproteobacteria</taxon>
        <taxon>Hyphomicrobiales</taxon>
        <taxon>Parvibaculaceae</taxon>
        <taxon>Candidatus Phaeomarinibacter</taxon>
    </lineage>
</organism>
<protein>
    <submittedName>
        <fullName evidence="13">Mercuric ion reductase</fullName>
        <ecNumber evidence="13">1.16.1.1</ecNumber>
    </submittedName>
</protein>
<proteinExistence type="inferred from homology"/>
<evidence type="ECO:0000313" key="13">
    <source>
        <dbReference type="EMBL" id="CDO58264.1"/>
    </source>
</evidence>
<dbReference type="AlphaFoldDB" id="X5MD97"/>
<keyword evidence="5 10" id="KW-0560">Oxidoreductase</keyword>
<feature type="domain" description="Pyridine nucleotide-disulphide oxidoreductase dimerisation" evidence="11">
    <location>
        <begin position="341"/>
        <end position="449"/>
    </location>
</feature>
<evidence type="ECO:0000256" key="9">
    <source>
        <dbReference type="PIRSR" id="PIRSR000350-4"/>
    </source>
</evidence>
<keyword evidence="2 10" id="KW-0285">Flavoprotein</keyword>
<dbReference type="STRING" id="1458461.BN1012_Phect50"/>
<feature type="binding site" evidence="8">
    <location>
        <position position="52"/>
    </location>
    <ligand>
        <name>FAD</name>
        <dbReference type="ChEBI" id="CHEBI:57692"/>
    </ligand>
</feature>
<dbReference type="InterPro" id="IPR023753">
    <property type="entry name" value="FAD/NAD-binding_dom"/>
</dbReference>
<dbReference type="PRINTS" id="PR00368">
    <property type="entry name" value="FADPNR"/>
</dbReference>
<evidence type="ECO:0000256" key="6">
    <source>
        <dbReference type="ARBA" id="ARBA00023157"/>
    </source>
</evidence>
<evidence type="ECO:0000256" key="4">
    <source>
        <dbReference type="ARBA" id="ARBA00022857"/>
    </source>
</evidence>
<dbReference type="GO" id="GO:0016152">
    <property type="term" value="F:mercury (II) reductase (NADP+) activity"/>
    <property type="evidence" value="ECO:0007669"/>
    <property type="project" value="UniProtKB-EC"/>
</dbReference>
<keyword evidence="4" id="KW-0521">NADP</keyword>
<dbReference type="Gene3D" id="3.30.390.30">
    <property type="match status" value="1"/>
</dbReference>
<dbReference type="InterPro" id="IPR012999">
    <property type="entry name" value="Pyr_OxRdtase_I_AS"/>
</dbReference>
<dbReference type="EC" id="1.16.1.1" evidence="13"/>
<name>X5MD97_9HYPH</name>
<feature type="binding site" evidence="8">
    <location>
        <position position="200"/>
    </location>
    <ligand>
        <name>NAD(+)</name>
        <dbReference type="ChEBI" id="CHEBI:57540"/>
    </ligand>
</feature>
<keyword evidence="8" id="KW-0547">Nucleotide-binding</keyword>
<gene>
    <name evidence="13" type="ORF">BN1012_Phect50</name>
</gene>
<dbReference type="RefSeq" id="WP_043948040.1">
    <property type="nucleotide sequence ID" value="NZ_HG966617.1"/>
</dbReference>
<dbReference type="InterPro" id="IPR001100">
    <property type="entry name" value="Pyr_nuc-diS_OxRdtase"/>
</dbReference>
<evidence type="ECO:0000256" key="7">
    <source>
        <dbReference type="ARBA" id="ARBA00023284"/>
    </source>
</evidence>
<feature type="domain" description="FAD/NAD(P)-binding" evidence="12">
    <location>
        <begin position="7"/>
        <end position="320"/>
    </location>
</feature>
<dbReference type="InterPro" id="IPR036188">
    <property type="entry name" value="FAD/NAD-bd_sf"/>
</dbReference>
<evidence type="ECO:0000259" key="11">
    <source>
        <dbReference type="Pfam" id="PF02852"/>
    </source>
</evidence>
<dbReference type="SUPFAM" id="SSF51905">
    <property type="entry name" value="FAD/NAD(P)-binding domain"/>
    <property type="match status" value="1"/>
</dbReference>
<evidence type="ECO:0000259" key="12">
    <source>
        <dbReference type="Pfam" id="PF07992"/>
    </source>
</evidence>
<dbReference type="GO" id="GO:0003955">
    <property type="term" value="F:NAD(P)H dehydrogenase (quinone) activity"/>
    <property type="evidence" value="ECO:0007669"/>
    <property type="project" value="TreeGrafter"/>
</dbReference>
<dbReference type="Pfam" id="PF02852">
    <property type="entry name" value="Pyr_redox_dim"/>
    <property type="match status" value="1"/>
</dbReference>
<keyword evidence="6" id="KW-1015">Disulfide bond</keyword>
<dbReference type="HOGENOM" id="CLU_016755_1_0_5"/>
<feature type="binding site" evidence="8">
    <location>
        <begin position="140"/>
        <end position="142"/>
    </location>
    <ligand>
        <name>FAD</name>
        <dbReference type="ChEBI" id="CHEBI:57692"/>
    </ligand>
</feature>
<dbReference type="SUPFAM" id="SSF55424">
    <property type="entry name" value="FAD/NAD-linked reductases, dimerisation (C-terminal) domain"/>
    <property type="match status" value="1"/>
</dbReference>
<feature type="binding site" evidence="8">
    <location>
        <position position="116"/>
    </location>
    <ligand>
        <name>FAD</name>
        <dbReference type="ChEBI" id="CHEBI:57692"/>
    </ligand>
</feature>
<dbReference type="Gene3D" id="3.50.50.60">
    <property type="entry name" value="FAD/NAD(P)-binding domain"/>
    <property type="match status" value="2"/>
</dbReference>
<dbReference type="PANTHER" id="PTHR43014:SF2">
    <property type="entry name" value="MERCURIC REDUCTASE"/>
    <property type="match status" value="1"/>
</dbReference>
<dbReference type="FunFam" id="3.30.390.30:FF:000001">
    <property type="entry name" value="Dihydrolipoyl dehydrogenase"/>
    <property type="match status" value="1"/>
</dbReference>
<keyword evidence="14" id="KW-1185">Reference proteome</keyword>
<comment type="cofactor">
    <cofactor evidence="8">
        <name>FAD</name>
        <dbReference type="ChEBI" id="CHEBI:57692"/>
    </cofactor>
    <text evidence="8">Binds 1 FAD per subunit.</text>
</comment>
<evidence type="ECO:0000256" key="5">
    <source>
        <dbReference type="ARBA" id="ARBA00023002"/>
    </source>
</evidence>
<dbReference type="InterPro" id="IPR004099">
    <property type="entry name" value="Pyr_nucl-diS_OxRdtase_dimer"/>
</dbReference>
<dbReference type="PRINTS" id="PR00411">
    <property type="entry name" value="PNDRDTASEI"/>
</dbReference>